<comment type="subcellular location">
    <subcellularLocation>
        <location evidence="1">Membrane</location>
        <topology evidence="1">Multi-pass membrane protein</topology>
    </subcellularLocation>
</comment>
<feature type="domain" description="Major facilitator superfamily (MFS) profile" evidence="9">
    <location>
        <begin position="376"/>
        <end position="824"/>
    </location>
</feature>
<feature type="transmembrane region" description="Helical" evidence="8">
    <location>
        <begin position="737"/>
        <end position="758"/>
    </location>
</feature>
<organism evidence="10 11">
    <name type="scientific">Rotaria socialis</name>
    <dbReference type="NCBI Taxonomy" id="392032"/>
    <lineage>
        <taxon>Eukaryota</taxon>
        <taxon>Metazoa</taxon>
        <taxon>Spiralia</taxon>
        <taxon>Gnathifera</taxon>
        <taxon>Rotifera</taxon>
        <taxon>Eurotatoria</taxon>
        <taxon>Bdelloidea</taxon>
        <taxon>Philodinida</taxon>
        <taxon>Philodinidae</taxon>
        <taxon>Rotaria</taxon>
    </lineage>
</organism>
<comment type="similarity">
    <text evidence="2">Belongs to the major facilitator superfamily.</text>
</comment>
<feature type="transmembrane region" description="Helical" evidence="8">
    <location>
        <begin position="505"/>
        <end position="524"/>
    </location>
</feature>
<dbReference type="Pfam" id="PF07690">
    <property type="entry name" value="MFS_1"/>
    <property type="match status" value="1"/>
</dbReference>
<evidence type="ECO:0000313" key="11">
    <source>
        <dbReference type="Proteomes" id="UP000663872"/>
    </source>
</evidence>
<dbReference type="PROSITE" id="PS50850">
    <property type="entry name" value="MFS"/>
    <property type="match status" value="1"/>
</dbReference>
<dbReference type="Gene3D" id="1.20.1250.20">
    <property type="entry name" value="MFS general substrate transporter like domains"/>
    <property type="match status" value="1"/>
</dbReference>
<feature type="transmembrane region" description="Helical" evidence="8">
    <location>
        <begin position="411"/>
        <end position="430"/>
    </location>
</feature>
<evidence type="ECO:0000256" key="6">
    <source>
        <dbReference type="ARBA" id="ARBA00023136"/>
    </source>
</evidence>
<dbReference type="PANTHER" id="PTHR23511:SF4">
    <property type="entry name" value="MAJOR FACILITATOR SUPERFAMILY (MFS) PROFILE DOMAIN-CONTAINING PROTEIN"/>
    <property type="match status" value="1"/>
</dbReference>
<evidence type="ECO:0000256" key="5">
    <source>
        <dbReference type="ARBA" id="ARBA00022989"/>
    </source>
</evidence>
<keyword evidence="5 8" id="KW-1133">Transmembrane helix</keyword>
<dbReference type="Proteomes" id="UP000663872">
    <property type="component" value="Unassembled WGS sequence"/>
</dbReference>
<evidence type="ECO:0000313" key="10">
    <source>
        <dbReference type="EMBL" id="CAF3413976.1"/>
    </source>
</evidence>
<dbReference type="AlphaFoldDB" id="A0A818B5A0"/>
<keyword evidence="6 8" id="KW-0472">Membrane</keyword>
<evidence type="ECO:0000256" key="2">
    <source>
        <dbReference type="ARBA" id="ARBA00008335"/>
    </source>
</evidence>
<dbReference type="Pfam" id="PF02893">
    <property type="entry name" value="GRAM"/>
    <property type="match status" value="1"/>
</dbReference>
<feature type="transmembrane region" description="Helical" evidence="8">
    <location>
        <begin position="379"/>
        <end position="399"/>
    </location>
</feature>
<dbReference type="Gene3D" id="2.30.29.30">
    <property type="entry name" value="Pleckstrin-homology domain (PH domain)/Phosphotyrosine-binding domain (PTB)"/>
    <property type="match status" value="1"/>
</dbReference>
<evidence type="ECO:0000256" key="1">
    <source>
        <dbReference type="ARBA" id="ARBA00004141"/>
    </source>
</evidence>
<reference evidence="10" key="1">
    <citation type="submission" date="2021-02" db="EMBL/GenBank/DDBJ databases">
        <authorList>
            <person name="Nowell W R."/>
        </authorList>
    </citation>
    <scope>NUCLEOTIDE SEQUENCE</scope>
</reference>
<accession>A0A818B5A0</accession>
<feature type="compositionally biased region" description="Basic and acidic residues" evidence="7">
    <location>
        <begin position="1"/>
        <end position="13"/>
    </location>
</feature>
<dbReference type="InterPro" id="IPR011701">
    <property type="entry name" value="MFS"/>
</dbReference>
<feature type="transmembrane region" description="Helical" evidence="8">
    <location>
        <begin position="642"/>
        <end position="665"/>
    </location>
</feature>
<dbReference type="InterPro" id="IPR020846">
    <property type="entry name" value="MFS_dom"/>
</dbReference>
<dbReference type="InterPro" id="IPR004182">
    <property type="entry name" value="GRAM"/>
</dbReference>
<dbReference type="SUPFAM" id="SSF103473">
    <property type="entry name" value="MFS general substrate transporter"/>
    <property type="match status" value="1"/>
</dbReference>
<feature type="region of interest" description="Disordered" evidence="7">
    <location>
        <begin position="1"/>
        <end position="95"/>
    </location>
</feature>
<feature type="transmembrane region" description="Helical" evidence="8">
    <location>
        <begin position="544"/>
        <end position="563"/>
    </location>
</feature>
<dbReference type="EMBL" id="CAJNYT010001475">
    <property type="protein sequence ID" value="CAF3413976.1"/>
    <property type="molecule type" value="Genomic_DNA"/>
</dbReference>
<protein>
    <recommendedName>
        <fullName evidence="9">Major facilitator superfamily (MFS) profile domain-containing protein</fullName>
    </recommendedName>
</protein>
<evidence type="ECO:0000256" key="3">
    <source>
        <dbReference type="ARBA" id="ARBA00022448"/>
    </source>
</evidence>
<dbReference type="SMART" id="SM00568">
    <property type="entry name" value="GRAM"/>
    <property type="match status" value="1"/>
</dbReference>
<comment type="caution">
    <text evidence="10">The sequence shown here is derived from an EMBL/GenBank/DDBJ whole genome shotgun (WGS) entry which is preliminary data.</text>
</comment>
<dbReference type="GO" id="GO:0022857">
    <property type="term" value="F:transmembrane transporter activity"/>
    <property type="evidence" value="ECO:0007669"/>
    <property type="project" value="InterPro"/>
</dbReference>
<feature type="transmembrane region" description="Helical" evidence="8">
    <location>
        <begin position="770"/>
        <end position="793"/>
    </location>
</feature>
<dbReference type="InterPro" id="IPR011993">
    <property type="entry name" value="PH-like_dom_sf"/>
</dbReference>
<dbReference type="InterPro" id="IPR036259">
    <property type="entry name" value="MFS_trans_sf"/>
</dbReference>
<feature type="transmembrane region" description="Helical" evidence="8">
    <location>
        <begin position="799"/>
        <end position="820"/>
    </location>
</feature>
<sequence length="828" mass="92969">MPHHNHEGEKANVEDEPLQNGNHQHEPSNQKFLSIMDHLKMRVQRNKLAKLNSPDSPDDASSVNINGYTSSKSNKSEGQESTRSERKQIGNSVRFHRSSASLSILDEMTTNKDSIDNDHEKNDKIAKGLHNSILANGNKKVHRPENGLELRANSNFQIRDEDFHTIFGNVSSKEQLIVAYPCAWQKEISTHGRAFLSTNYLSFYACFLQSEESVQIPYKDITSVTREESAVIIPNAIKLRTKNDDEYLFACYVPREKIFANIFRMWQNALLDRPLDFHQLRAIIVVDRRSPSESNIDSEEDINTVNSDDYIHKRFPMTQNNDLDPTNSLTLNKPIEDDNENATVDFQSDIHANQALILKIKCVNDAIDEIGFTRYHLKLFFLNGFGYAVDSLLLLLNSLTQPQITLQYQPIITTAQTISVGIGLLVGALFWGIGADLIGRRYAFNITLLLCAIFAIATGAAPNFISVCILISLMAFSGGGNLILDTAVYLEFLPGKYQWSLTFMAAWWGIGQMVASLVAWPFMAMYSCSNKHDCTNTNNSGWRYTFYTLGGFVFILSILRIVVIRMKESPKWLLSQNKDAEVVRIIHEIAQEAGKQSSLTLQQLESFGSVRKTSDIKQYQPMIVIRNIRGLFPNRRMAYSTFLNMSSWALIGLAYPLYNVFLPYYLRSRGAIVGDDSIYTTYRNYAITNVCTIFGPVVAGVLVENHYLGRRYTMSIGALLTMAFLFAYTTVRTAAQNLTFACMISFCLNIYYGTLYAYTPEVLPSEHRGTGNAIIVACNRIMGIVAAVVGMYADLSSNVPIYVCAAAFGGLAFISFLFPFEPRGSTSG</sequence>
<dbReference type="PANTHER" id="PTHR23511">
    <property type="entry name" value="SYNAPTIC VESICLE GLYCOPROTEIN 2"/>
    <property type="match status" value="1"/>
</dbReference>
<gene>
    <name evidence="10" type="ORF">GRG538_LOCUS11184</name>
</gene>
<evidence type="ECO:0000256" key="4">
    <source>
        <dbReference type="ARBA" id="ARBA00022692"/>
    </source>
</evidence>
<evidence type="ECO:0000256" key="8">
    <source>
        <dbReference type="SAM" id="Phobius"/>
    </source>
</evidence>
<name>A0A818B5A0_9BILA</name>
<dbReference type="CDD" id="cd17316">
    <property type="entry name" value="MFS_SV2_like"/>
    <property type="match status" value="1"/>
</dbReference>
<dbReference type="GO" id="GO:0016020">
    <property type="term" value="C:membrane"/>
    <property type="evidence" value="ECO:0007669"/>
    <property type="project" value="UniProtKB-SubCell"/>
</dbReference>
<feature type="transmembrane region" description="Helical" evidence="8">
    <location>
        <begin position="464"/>
        <end position="484"/>
    </location>
</feature>
<feature type="compositionally biased region" description="Polar residues" evidence="7">
    <location>
        <begin position="53"/>
        <end position="73"/>
    </location>
</feature>
<feature type="compositionally biased region" description="Basic and acidic residues" evidence="7">
    <location>
        <begin position="74"/>
        <end position="88"/>
    </location>
</feature>
<keyword evidence="3" id="KW-0813">Transport</keyword>
<proteinExistence type="inferred from homology"/>
<dbReference type="FunFam" id="1.20.1250.20:FF:000171">
    <property type="entry name" value="MFS general substrate transporter"/>
    <property type="match status" value="1"/>
</dbReference>
<feature type="transmembrane region" description="Helical" evidence="8">
    <location>
        <begin position="685"/>
        <end position="703"/>
    </location>
</feature>
<keyword evidence="4 8" id="KW-0812">Transmembrane</keyword>
<feature type="transmembrane region" description="Helical" evidence="8">
    <location>
        <begin position="712"/>
        <end position="731"/>
    </location>
</feature>
<feature type="transmembrane region" description="Helical" evidence="8">
    <location>
        <begin position="442"/>
        <end position="458"/>
    </location>
</feature>
<evidence type="ECO:0000256" key="7">
    <source>
        <dbReference type="SAM" id="MobiDB-lite"/>
    </source>
</evidence>
<evidence type="ECO:0000259" key="9">
    <source>
        <dbReference type="PROSITE" id="PS50850"/>
    </source>
</evidence>